<sequence>MSPRYRSIAASLSAFAVLVALPQIASGEEATTTEPPASAEEPSVEDLPTYEDDPENLIAPDDIPEVAGEACDDFARQEAEDPSIANPWLCLESEVTETLADGSTETTELVETPDGAEPAEYSDTVASFFFPRSVDGPFAPDASETVPALYNPLQQATTLPARVIDGYHSRIEGKLYWSVNQSSGYITFNINTALAGRSADVAMNYFSQNGKPIILNWRLRLRQHVGNLRPDNNIFNFPATYGPGSARASYSVTEGRYGAGHNKPPPGRKNLFYDAYGFSVRVNGTKVAASSSVQSDRFNCTSTRCTF</sequence>
<feature type="compositionally biased region" description="Low complexity" evidence="1">
    <location>
        <begin position="27"/>
        <end position="41"/>
    </location>
</feature>
<feature type="signal peptide" evidence="2">
    <location>
        <begin position="1"/>
        <end position="25"/>
    </location>
</feature>
<evidence type="ECO:0000256" key="1">
    <source>
        <dbReference type="SAM" id="MobiDB-lite"/>
    </source>
</evidence>
<dbReference type="EMBL" id="BAAAME010000011">
    <property type="protein sequence ID" value="GAA1753783.1"/>
    <property type="molecule type" value="Genomic_DNA"/>
</dbReference>
<keyword evidence="4" id="KW-1185">Reference proteome</keyword>
<evidence type="ECO:0000313" key="4">
    <source>
        <dbReference type="Proteomes" id="UP001501057"/>
    </source>
</evidence>
<dbReference type="RefSeq" id="WP_344204304.1">
    <property type="nucleotide sequence ID" value="NZ_BAAAME010000011.1"/>
</dbReference>
<feature type="chain" id="PRO_5046452915" evidence="2">
    <location>
        <begin position="26"/>
        <end position="307"/>
    </location>
</feature>
<evidence type="ECO:0000313" key="3">
    <source>
        <dbReference type="EMBL" id="GAA1753783.1"/>
    </source>
</evidence>
<reference evidence="4" key="1">
    <citation type="journal article" date="2019" name="Int. J. Syst. Evol. Microbiol.">
        <title>The Global Catalogue of Microorganisms (GCM) 10K type strain sequencing project: providing services to taxonomists for standard genome sequencing and annotation.</title>
        <authorList>
            <consortium name="The Broad Institute Genomics Platform"/>
            <consortium name="The Broad Institute Genome Sequencing Center for Infectious Disease"/>
            <person name="Wu L."/>
            <person name="Ma J."/>
        </authorList>
    </citation>
    <scope>NUCLEOTIDE SEQUENCE [LARGE SCALE GENOMIC DNA]</scope>
    <source>
        <strain evidence="4">JCM 13518</strain>
    </source>
</reference>
<proteinExistence type="predicted"/>
<evidence type="ECO:0000256" key="2">
    <source>
        <dbReference type="SAM" id="SignalP"/>
    </source>
</evidence>
<protein>
    <submittedName>
        <fullName evidence="3">Uncharacterized protein</fullName>
    </submittedName>
</protein>
<dbReference type="Proteomes" id="UP001501057">
    <property type="component" value="Unassembled WGS sequence"/>
</dbReference>
<organism evidence="3 4">
    <name type="scientific">Aeromicrobium alkaliterrae</name>
    <dbReference type="NCBI Taxonomy" id="302168"/>
    <lineage>
        <taxon>Bacteria</taxon>
        <taxon>Bacillati</taxon>
        <taxon>Actinomycetota</taxon>
        <taxon>Actinomycetes</taxon>
        <taxon>Propionibacteriales</taxon>
        <taxon>Nocardioidaceae</taxon>
        <taxon>Aeromicrobium</taxon>
    </lineage>
</organism>
<feature type="compositionally biased region" description="Acidic residues" evidence="1">
    <location>
        <begin position="42"/>
        <end position="55"/>
    </location>
</feature>
<keyword evidence="2" id="KW-0732">Signal</keyword>
<name>A0ABP4WIM0_9ACTN</name>
<accession>A0ABP4WIM0</accession>
<gene>
    <name evidence="3" type="ORF">GCM10009710_36670</name>
</gene>
<feature type="region of interest" description="Disordered" evidence="1">
    <location>
        <begin position="27"/>
        <end position="61"/>
    </location>
</feature>
<comment type="caution">
    <text evidence="3">The sequence shown here is derived from an EMBL/GenBank/DDBJ whole genome shotgun (WGS) entry which is preliminary data.</text>
</comment>